<evidence type="ECO:0000256" key="3">
    <source>
        <dbReference type="ARBA" id="ARBA00022692"/>
    </source>
</evidence>
<feature type="transmembrane region" description="Helical" evidence="6">
    <location>
        <begin position="162"/>
        <end position="180"/>
    </location>
</feature>
<feature type="transmembrane region" description="Helical" evidence="6">
    <location>
        <begin position="7"/>
        <end position="25"/>
    </location>
</feature>
<feature type="transmembrane region" description="Helical" evidence="6">
    <location>
        <begin position="283"/>
        <end position="302"/>
    </location>
</feature>
<dbReference type="EMBL" id="WBZC01000015">
    <property type="protein sequence ID" value="KAB3535737.1"/>
    <property type="molecule type" value="Genomic_DNA"/>
</dbReference>
<evidence type="ECO:0000256" key="2">
    <source>
        <dbReference type="ARBA" id="ARBA00022448"/>
    </source>
</evidence>
<dbReference type="PANTHER" id="PTHR42865:SF8">
    <property type="entry name" value="SERINE_THREONINE TRANSPORTER SSTT"/>
    <property type="match status" value="1"/>
</dbReference>
<feature type="transmembrane region" description="Helical" evidence="6">
    <location>
        <begin position="308"/>
        <end position="334"/>
    </location>
</feature>
<evidence type="ECO:0000256" key="6">
    <source>
        <dbReference type="SAM" id="Phobius"/>
    </source>
</evidence>
<feature type="transmembrane region" description="Helical" evidence="6">
    <location>
        <begin position="120"/>
        <end position="141"/>
    </location>
</feature>
<sequence>MKKLGLLPKLVIGIIVGIIVGATGIEFLTRLLSTFSGIFGNFLGYIIPLIIIGFIAPGIAELGGKAGKLLGITTGLAYLSTVVAGVLSFVVATVILPMIISGGDIAEGGKSAAPFFEIQMPAIMGVMTALITAFLLGLGMATLKSKSMYAVMEEFQQIIKKVIENVIIPLLPVHIAGIFAKLAFAGTVAQTLAVFGRVFVLVIGVHIGFLIIQYTVAGSIAKVNPFTALKNMLPAYFTAIGTQSSAATIPVTVKSAKSNNINDEVAEFAIPLCATIHLSGSTIALTICAIAVMALDGATLGFGQVLPFILMLGITMVAAPGVPGGAIMASLGLLETMLGFTDGQLALMMALYIAQDSFGTAANVTGDGAIGLIVNKFAKEAK</sequence>
<dbReference type="AlphaFoldDB" id="A0A6I0F1C8"/>
<comment type="caution">
    <text evidence="7">The sequence shown here is derived from an EMBL/GenBank/DDBJ whole genome shotgun (WGS) entry which is preliminary data.</text>
</comment>
<keyword evidence="2" id="KW-0813">Transport</keyword>
<dbReference type="Gene3D" id="1.10.3860.10">
    <property type="entry name" value="Sodium:dicarboxylate symporter"/>
    <property type="match status" value="1"/>
</dbReference>
<evidence type="ECO:0000313" key="8">
    <source>
        <dbReference type="Proteomes" id="UP000432715"/>
    </source>
</evidence>
<gene>
    <name evidence="7" type="ORF">F8154_05405</name>
</gene>
<comment type="subcellular location">
    <subcellularLocation>
        <location evidence="1">Membrane</location>
        <topology evidence="1">Multi-pass membrane protein</topology>
    </subcellularLocation>
</comment>
<evidence type="ECO:0000256" key="4">
    <source>
        <dbReference type="ARBA" id="ARBA00022989"/>
    </source>
</evidence>
<keyword evidence="8" id="KW-1185">Reference proteome</keyword>
<dbReference type="GO" id="GO:0032329">
    <property type="term" value="P:serine transport"/>
    <property type="evidence" value="ECO:0007669"/>
    <property type="project" value="TreeGrafter"/>
</dbReference>
<feature type="transmembrane region" description="Helical" evidence="6">
    <location>
        <begin position="192"/>
        <end position="212"/>
    </location>
</feature>
<dbReference type="GO" id="GO:0005886">
    <property type="term" value="C:plasma membrane"/>
    <property type="evidence" value="ECO:0007669"/>
    <property type="project" value="TreeGrafter"/>
</dbReference>
<dbReference type="RefSeq" id="WP_151860584.1">
    <property type="nucleotide sequence ID" value="NZ_WBZC01000015.1"/>
</dbReference>
<dbReference type="GO" id="GO:0005295">
    <property type="term" value="F:neutral L-amino acid:sodium symporter activity"/>
    <property type="evidence" value="ECO:0007669"/>
    <property type="project" value="TreeGrafter"/>
</dbReference>
<feature type="transmembrane region" description="Helical" evidence="6">
    <location>
        <begin position="76"/>
        <end position="100"/>
    </location>
</feature>
<keyword evidence="5 6" id="KW-0472">Membrane</keyword>
<dbReference type="InterPro" id="IPR036458">
    <property type="entry name" value="Na:dicarbo_symporter_sf"/>
</dbReference>
<dbReference type="InterPro" id="IPR001991">
    <property type="entry name" value="Na-dicarboxylate_symporter"/>
</dbReference>
<accession>A0A6I0F1C8</accession>
<proteinExistence type="predicted"/>
<keyword evidence="4 6" id="KW-1133">Transmembrane helix</keyword>
<evidence type="ECO:0000256" key="1">
    <source>
        <dbReference type="ARBA" id="ARBA00004141"/>
    </source>
</evidence>
<evidence type="ECO:0000313" key="7">
    <source>
        <dbReference type="EMBL" id="KAB3535737.1"/>
    </source>
</evidence>
<name>A0A6I0F1C8_9FIRM</name>
<evidence type="ECO:0000256" key="5">
    <source>
        <dbReference type="ARBA" id="ARBA00023136"/>
    </source>
</evidence>
<dbReference type="OrthoDB" id="9768885at2"/>
<dbReference type="Pfam" id="PF00375">
    <property type="entry name" value="SDF"/>
    <property type="match status" value="1"/>
</dbReference>
<protein>
    <submittedName>
        <fullName evidence="7">Dicarboxylate/amino acid:cation symporter</fullName>
    </submittedName>
</protein>
<dbReference type="SUPFAM" id="SSF118215">
    <property type="entry name" value="Proton glutamate symport protein"/>
    <property type="match status" value="1"/>
</dbReference>
<dbReference type="PRINTS" id="PR00173">
    <property type="entry name" value="EDTRNSPORT"/>
</dbReference>
<dbReference type="PANTHER" id="PTHR42865">
    <property type="entry name" value="PROTON/GLUTAMATE-ASPARTATE SYMPORTER"/>
    <property type="match status" value="1"/>
</dbReference>
<keyword evidence="3 6" id="KW-0812">Transmembrane</keyword>
<dbReference type="Proteomes" id="UP000432715">
    <property type="component" value="Unassembled WGS sequence"/>
</dbReference>
<reference evidence="7 8" key="1">
    <citation type="submission" date="2019-10" db="EMBL/GenBank/DDBJ databases">
        <title>Alkaliphilus serpentinus sp. nov. and Alkaliphilus pronyensis sp. nov., two novel anaerobic alkaliphilic species isolated from the serpentinized-hosted hydrothermal field of the Prony Bay (New Caledonia).</title>
        <authorList>
            <person name="Postec A."/>
        </authorList>
    </citation>
    <scope>NUCLEOTIDE SEQUENCE [LARGE SCALE GENOMIC DNA]</scope>
    <source>
        <strain evidence="7 8">LacV</strain>
    </source>
</reference>
<organism evidence="7 8">
    <name type="scientific">Alkaliphilus pronyensis</name>
    <dbReference type="NCBI Taxonomy" id="1482732"/>
    <lineage>
        <taxon>Bacteria</taxon>
        <taxon>Bacillati</taxon>
        <taxon>Bacillota</taxon>
        <taxon>Clostridia</taxon>
        <taxon>Peptostreptococcales</taxon>
        <taxon>Natronincolaceae</taxon>
        <taxon>Alkaliphilus</taxon>
    </lineage>
</organism>
<feature type="transmembrane region" description="Helical" evidence="6">
    <location>
        <begin position="45"/>
        <end position="64"/>
    </location>
</feature>